<dbReference type="AlphaFoldDB" id="A0A9Y2B7J9"/>
<dbReference type="RefSeq" id="WP_285975776.1">
    <property type="nucleotide sequence ID" value="NZ_CP127221.1"/>
</dbReference>
<keyword evidence="2" id="KW-1185">Reference proteome</keyword>
<dbReference type="Proteomes" id="UP001231445">
    <property type="component" value="Chromosome"/>
</dbReference>
<organism evidence="1 2">
    <name type="scientific">Altererythrobacter rubellus</name>
    <dbReference type="NCBI Taxonomy" id="2173831"/>
    <lineage>
        <taxon>Bacteria</taxon>
        <taxon>Pseudomonadati</taxon>
        <taxon>Pseudomonadota</taxon>
        <taxon>Alphaproteobacteria</taxon>
        <taxon>Sphingomonadales</taxon>
        <taxon>Erythrobacteraceae</taxon>
        <taxon>Altererythrobacter</taxon>
    </lineage>
</organism>
<name>A0A9Y2B7J9_9SPHN</name>
<evidence type="ECO:0000313" key="1">
    <source>
        <dbReference type="EMBL" id="WIW95461.1"/>
    </source>
</evidence>
<evidence type="ECO:0000313" key="2">
    <source>
        <dbReference type="Proteomes" id="UP001231445"/>
    </source>
</evidence>
<dbReference type="KEGG" id="arue:QQX03_11085"/>
<accession>A0A9Y2B7J9</accession>
<sequence>MSADHHIVQDILSRGPFSIQPAPPLPAGKKISHDPPLITLPEIPDDSIEVGPGDIITFPREDLEDAAAGPQTMPPPNSLDAWAWYAPFHFYRADAWGIYIRESGLFELASRLVRRAQGTVSTKKLEHVAYYLLLDHELFHHTVEVACTRLQYPLLAAGGAPLYPSYFNCGYASVHEEMLANANAVRRIGGAGLSCPLRSAAIAELVSHPRPYCDFQAYLADRKYVSGKRVLLARMLDAAGLRHLPLYHNARELPLRQSAYFPSLLWENSLCPVRIVPDLGKMRLN</sequence>
<dbReference type="EMBL" id="CP127221">
    <property type="protein sequence ID" value="WIW95461.1"/>
    <property type="molecule type" value="Genomic_DNA"/>
</dbReference>
<protein>
    <submittedName>
        <fullName evidence="1">Uncharacterized protein</fullName>
    </submittedName>
</protein>
<gene>
    <name evidence="1" type="ORF">QQX03_11085</name>
</gene>
<reference evidence="1 2" key="1">
    <citation type="submission" date="2023-06" db="EMBL/GenBank/DDBJ databases">
        <title>Altererythrobacter rubellus NBRC 112769 genome.</title>
        <authorList>
            <person name="Zhang K."/>
        </authorList>
    </citation>
    <scope>NUCLEOTIDE SEQUENCE [LARGE SCALE GENOMIC DNA]</scope>
    <source>
        <strain evidence="1 2">NBRC 112769</strain>
    </source>
</reference>
<proteinExistence type="predicted"/>